<organism evidence="2">
    <name type="scientific">uncultured Acidimicrobiales bacterium</name>
    <dbReference type="NCBI Taxonomy" id="310071"/>
    <lineage>
        <taxon>Bacteria</taxon>
        <taxon>Bacillati</taxon>
        <taxon>Actinomycetota</taxon>
        <taxon>Acidimicrobiia</taxon>
        <taxon>Acidimicrobiales</taxon>
        <taxon>environmental samples</taxon>
    </lineage>
</organism>
<dbReference type="Pfam" id="PF03483">
    <property type="entry name" value="B3_4"/>
    <property type="match status" value="1"/>
</dbReference>
<evidence type="ECO:0000259" key="1">
    <source>
        <dbReference type="Pfam" id="PF03483"/>
    </source>
</evidence>
<dbReference type="GO" id="GO:0004826">
    <property type="term" value="F:phenylalanine-tRNA ligase activity"/>
    <property type="evidence" value="ECO:0007669"/>
    <property type="project" value="InterPro"/>
</dbReference>
<proteinExistence type="predicted"/>
<reference evidence="2" key="1">
    <citation type="submission" date="2020-02" db="EMBL/GenBank/DDBJ databases">
        <authorList>
            <person name="Meier V. D."/>
        </authorList>
    </citation>
    <scope>NUCLEOTIDE SEQUENCE</scope>
    <source>
        <strain evidence="2">AVDCRST_MAG10</strain>
    </source>
</reference>
<name>A0A6J4JHR7_9ACTN</name>
<gene>
    <name evidence="2" type="ORF">AVDCRST_MAG10-3675</name>
</gene>
<dbReference type="EMBL" id="CADCTB010000221">
    <property type="protein sequence ID" value="CAA9277419.1"/>
    <property type="molecule type" value="Genomic_DNA"/>
</dbReference>
<evidence type="ECO:0000313" key="2">
    <source>
        <dbReference type="EMBL" id="CAA9277419.1"/>
    </source>
</evidence>
<accession>A0A6J4JHR7</accession>
<dbReference type="Gene3D" id="3.50.40.10">
    <property type="entry name" value="Phenylalanyl-trna Synthetase, Chain B, domain 3"/>
    <property type="match status" value="1"/>
</dbReference>
<dbReference type="SUPFAM" id="SSF56037">
    <property type="entry name" value="PheT/TilS domain"/>
    <property type="match status" value="1"/>
</dbReference>
<protein>
    <recommendedName>
        <fullName evidence="1">B3/B4 tRNA-binding domain-containing protein</fullName>
    </recommendedName>
</protein>
<dbReference type="InterPro" id="IPR020825">
    <property type="entry name" value="Phe-tRNA_synthase-like_B3/B4"/>
</dbReference>
<sequence>MPSFSLSIAGEIAERHPDILVGGLLASDLRAAAATVAGQPFPDDTAVALVSQDVTIELVADHPLIRDWRTAIAACGLKPSTYKSSPEQLARRTLKSGPVRTGLALVDVYCEVATRHLAPLGGYDVERLPGSSIDLRLANPAADAFIPLGGGDMPLTDQVAVYAAGSTVLCWAYNCRDSRETCLTEDTESGLFLGEAVTAVQHAALRTALDDLAARLTAAGAQVGPIAFADRYHPSITIE</sequence>
<dbReference type="GO" id="GO:0003723">
    <property type="term" value="F:RNA binding"/>
    <property type="evidence" value="ECO:0007669"/>
    <property type="project" value="InterPro"/>
</dbReference>
<dbReference type="PANTHER" id="PTHR39209">
    <property type="match status" value="1"/>
</dbReference>
<dbReference type="InterPro" id="IPR005146">
    <property type="entry name" value="B3/B4_tRNA-bd"/>
</dbReference>
<dbReference type="AlphaFoldDB" id="A0A6J4JHR7"/>
<feature type="domain" description="B3/B4 tRNA-binding" evidence="1">
    <location>
        <begin position="68"/>
        <end position="207"/>
    </location>
</feature>
<dbReference type="PANTHER" id="PTHR39209:SF2">
    <property type="entry name" value="CYTOPLASMIC PROTEIN"/>
    <property type="match status" value="1"/>
</dbReference>